<evidence type="ECO:0000313" key="3">
    <source>
        <dbReference type="Proteomes" id="UP000774617"/>
    </source>
</evidence>
<feature type="compositionally biased region" description="Polar residues" evidence="1">
    <location>
        <begin position="120"/>
        <end position="130"/>
    </location>
</feature>
<accession>A0ABQ8FQS3</accession>
<dbReference type="EMBL" id="JAGTJR010000083">
    <property type="protein sequence ID" value="KAH7013994.1"/>
    <property type="molecule type" value="Genomic_DNA"/>
</dbReference>
<keyword evidence="3" id="KW-1185">Reference proteome</keyword>
<protein>
    <submittedName>
        <fullName evidence="2">Uncharacterized protein</fullName>
    </submittedName>
</protein>
<evidence type="ECO:0000313" key="2">
    <source>
        <dbReference type="EMBL" id="KAH7013994.1"/>
    </source>
</evidence>
<organism evidence="2 3">
    <name type="scientific">Macrophomina phaseolina</name>
    <dbReference type="NCBI Taxonomy" id="35725"/>
    <lineage>
        <taxon>Eukaryota</taxon>
        <taxon>Fungi</taxon>
        <taxon>Dikarya</taxon>
        <taxon>Ascomycota</taxon>
        <taxon>Pezizomycotina</taxon>
        <taxon>Dothideomycetes</taxon>
        <taxon>Dothideomycetes incertae sedis</taxon>
        <taxon>Botryosphaeriales</taxon>
        <taxon>Botryosphaeriaceae</taxon>
        <taxon>Macrophomina</taxon>
    </lineage>
</organism>
<feature type="region of interest" description="Disordered" evidence="1">
    <location>
        <begin position="116"/>
        <end position="142"/>
    </location>
</feature>
<evidence type="ECO:0000256" key="1">
    <source>
        <dbReference type="SAM" id="MobiDB-lite"/>
    </source>
</evidence>
<reference evidence="2 3" key="1">
    <citation type="journal article" date="2021" name="Nat. Commun.">
        <title>Genetic determinants of endophytism in the Arabidopsis root mycobiome.</title>
        <authorList>
            <person name="Mesny F."/>
            <person name="Miyauchi S."/>
            <person name="Thiergart T."/>
            <person name="Pickel B."/>
            <person name="Atanasova L."/>
            <person name="Karlsson M."/>
            <person name="Huettel B."/>
            <person name="Barry K.W."/>
            <person name="Haridas S."/>
            <person name="Chen C."/>
            <person name="Bauer D."/>
            <person name="Andreopoulos W."/>
            <person name="Pangilinan J."/>
            <person name="LaButti K."/>
            <person name="Riley R."/>
            <person name="Lipzen A."/>
            <person name="Clum A."/>
            <person name="Drula E."/>
            <person name="Henrissat B."/>
            <person name="Kohler A."/>
            <person name="Grigoriev I.V."/>
            <person name="Martin F.M."/>
            <person name="Hacquard S."/>
        </authorList>
    </citation>
    <scope>NUCLEOTIDE SEQUENCE [LARGE SCALE GENOMIC DNA]</scope>
    <source>
        <strain evidence="2 3">MPI-SDFR-AT-0080</strain>
    </source>
</reference>
<sequence length="233" mass="26457">MNVEILLILQEPPDMRLAAKSDPDYTIASYKPCEMSIQGRPSTIIHDDNDNICELLQMLESEKEKGLQNYRLYLHAATSLKSDISRTQEALQNADKNNTLQQELTELREWKHRELERQRATTMSKDQTTLGGRMPSKGSQWSHHVGDGTLAASRQTYLRLETTHGLREPRCATTQYEASGWQEAQATLRGIESERQRYASELVRLERERDASTEAILSRTAPASKRLPSTAGN</sequence>
<feature type="region of interest" description="Disordered" evidence="1">
    <location>
        <begin position="209"/>
        <end position="233"/>
    </location>
</feature>
<comment type="caution">
    <text evidence="2">The sequence shown here is derived from an EMBL/GenBank/DDBJ whole genome shotgun (WGS) entry which is preliminary data.</text>
</comment>
<gene>
    <name evidence="2" type="ORF">B0J12DRAFT_689700</name>
</gene>
<name>A0ABQ8FQS3_9PEZI</name>
<dbReference type="Proteomes" id="UP000774617">
    <property type="component" value="Unassembled WGS sequence"/>
</dbReference>
<proteinExistence type="predicted"/>